<evidence type="ECO:0000256" key="4">
    <source>
        <dbReference type="ARBA" id="ARBA00007706"/>
    </source>
</evidence>
<sequence>MKAVIWSLPRLILISINLFSFYPVIRSQSSGLFPSYDSLHIGMCNSSLPELEDKMNQNQPVLYIVTPTFARREQFPELTRLSQTLFHVPHMIWLLIEDTSECSPILSSLLERCQIPYVHMVAPMPAQFLVTAKKPRGVSQRNAALQWILTHPELPEGVLYFADDDNTFDLRLFKDIRKTQKVSMFPIGLMGETGINSPVVRNGQVVGFISDWFGKRKFPVDMGEFAVNIRYLTYNPAKVAMPFMVGYEEDGFLRGIVKKWSDIEPLAEGCTKVWVWHTTAEESLLPVINSRGGDSNLRDLLSELESTGVVGTTVTGPGIPVCPMDSDCI</sequence>
<gene>
    <name evidence="19" type="ORF">TCAL_03927</name>
</gene>
<evidence type="ECO:0000256" key="10">
    <source>
        <dbReference type="ARBA" id="ARBA00022989"/>
    </source>
</evidence>
<dbReference type="GO" id="GO:0005975">
    <property type="term" value="P:carbohydrate metabolic process"/>
    <property type="evidence" value="ECO:0007669"/>
    <property type="project" value="TreeGrafter"/>
</dbReference>
<evidence type="ECO:0000256" key="1">
    <source>
        <dbReference type="ARBA" id="ARBA00001936"/>
    </source>
</evidence>
<accession>A0A553P4G1</accession>
<dbReference type="FunFam" id="3.90.550.10:FF:000044">
    <property type="entry name" value="Galactosylgalactosylxylosylprotein 3-beta-glucuronosyltransferase"/>
    <property type="match status" value="1"/>
</dbReference>
<dbReference type="GO" id="GO:0046872">
    <property type="term" value="F:metal ion binding"/>
    <property type="evidence" value="ECO:0007669"/>
    <property type="project" value="UniProtKB-KW"/>
</dbReference>
<dbReference type="EMBL" id="VCGU01000008">
    <property type="protein sequence ID" value="TRY72576.1"/>
    <property type="molecule type" value="Genomic_DNA"/>
</dbReference>
<evidence type="ECO:0000256" key="5">
    <source>
        <dbReference type="ARBA" id="ARBA00012641"/>
    </source>
</evidence>
<proteinExistence type="inferred from homology"/>
<name>A0A553P4G1_TIGCA</name>
<evidence type="ECO:0000256" key="9">
    <source>
        <dbReference type="ARBA" id="ARBA00022968"/>
    </source>
</evidence>
<evidence type="ECO:0000256" key="13">
    <source>
        <dbReference type="ARBA" id="ARBA00023180"/>
    </source>
</evidence>
<evidence type="ECO:0000256" key="2">
    <source>
        <dbReference type="ARBA" id="ARBA00004323"/>
    </source>
</evidence>
<comment type="cofactor">
    <cofactor evidence="1 17 18">
        <name>Mn(2+)</name>
        <dbReference type="ChEBI" id="CHEBI:29035"/>
    </cofactor>
</comment>
<evidence type="ECO:0000313" key="20">
    <source>
        <dbReference type="Proteomes" id="UP000318571"/>
    </source>
</evidence>
<dbReference type="PANTHER" id="PTHR10896:SF50">
    <property type="entry name" value="GALACTOSYLGALACTOSYLXYLOSYLPROTEIN 3-BETA-GLUCURONOSYLTRANSFERASE P"/>
    <property type="match status" value="1"/>
</dbReference>
<dbReference type="GO" id="GO:0015018">
    <property type="term" value="F:galactosylgalactosylxylosylprotein 3-beta-glucuronosyltransferase activity"/>
    <property type="evidence" value="ECO:0007669"/>
    <property type="project" value="UniProtKB-UniRule"/>
</dbReference>
<keyword evidence="13" id="KW-0325">Glycoprotein</keyword>
<dbReference type="GO" id="GO:0000139">
    <property type="term" value="C:Golgi membrane"/>
    <property type="evidence" value="ECO:0007669"/>
    <property type="project" value="UniProtKB-SubCell"/>
</dbReference>
<dbReference type="EC" id="2.4.1.135" evidence="5 18"/>
<evidence type="ECO:0000256" key="16">
    <source>
        <dbReference type="PIRSR" id="PIRSR605027-1"/>
    </source>
</evidence>
<feature type="binding site" evidence="17">
    <location>
        <position position="165"/>
    </location>
    <ligand>
        <name>Mn(2+)</name>
        <dbReference type="ChEBI" id="CHEBI:29035"/>
    </ligand>
</feature>
<comment type="subcellular location">
    <subcellularLocation>
        <location evidence="2 18">Golgi apparatus membrane</location>
        <topology evidence="2 18">Single-pass type II membrane protein</topology>
    </subcellularLocation>
</comment>
<dbReference type="CDD" id="cd00218">
    <property type="entry name" value="GlcAT-I"/>
    <property type="match status" value="1"/>
</dbReference>
<evidence type="ECO:0000256" key="14">
    <source>
        <dbReference type="ARBA" id="ARBA00023211"/>
    </source>
</evidence>
<evidence type="ECO:0000256" key="6">
    <source>
        <dbReference type="ARBA" id="ARBA00022679"/>
    </source>
</evidence>
<evidence type="ECO:0000256" key="17">
    <source>
        <dbReference type="PIRSR" id="PIRSR605027-3"/>
    </source>
</evidence>
<keyword evidence="14 17" id="KW-0464">Manganese</keyword>
<keyword evidence="11 18" id="KW-0333">Golgi apparatus</keyword>
<evidence type="ECO:0000256" key="15">
    <source>
        <dbReference type="ARBA" id="ARBA00047979"/>
    </source>
</evidence>
<comment type="caution">
    <text evidence="19">The sequence shown here is derived from an EMBL/GenBank/DDBJ whole genome shotgun (WGS) entry which is preliminary data.</text>
</comment>
<reference evidence="19 20" key="1">
    <citation type="journal article" date="2018" name="Nat. Ecol. Evol.">
        <title>Genomic signatures of mitonuclear coevolution across populations of Tigriopus californicus.</title>
        <authorList>
            <person name="Barreto F.S."/>
            <person name="Watson E.T."/>
            <person name="Lima T.G."/>
            <person name="Willett C.S."/>
            <person name="Edmands S."/>
            <person name="Li W."/>
            <person name="Burton R.S."/>
        </authorList>
    </citation>
    <scope>NUCLEOTIDE SEQUENCE [LARGE SCALE GENOMIC DNA]</scope>
    <source>
        <strain evidence="19 20">San Diego</strain>
    </source>
</reference>
<keyword evidence="6 18" id="KW-0808">Transferase</keyword>
<keyword evidence="9 18" id="KW-0735">Signal-anchor</keyword>
<evidence type="ECO:0000256" key="8">
    <source>
        <dbReference type="ARBA" id="ARBA00022723"/>
    </source>
</evidence>
<dbReference type="SUPFAM" id="SSF53448">
    <property type="entry name" value="Nucleotide-diphospho-sugar transferases"/>
    <property type="match status" value="1"/>
</dbReference>
<dbReference type="GO" id="GO:0050650">
    <property type="term" value="P:chondroitin sulfate proteoglycan biosynthetic process"/>
    <property type="evidence" value="ECO:0007669"/>
    <property type="project" value="TreeGrafter"/>
</dbReference>
<comment type="pathway">
    <text evidence="3 18">Protein modification; protein glycosylation.</text>
</comment>
<dbReference type="PANTHER" id="PTHR10896">
    <property type="entry name" value="GALACTOSYLGALACTOSYLXYLOSYLPROTEIN 3-BETA-GLUCURONOSYLTRANSFERASE BETA-1,3-GLUCURONYLTRANSFERASE"/>
    <property type="match status" value="1"/>
</dbReference>
<keyword evidence="12" id="KW-0472">Membrane</keyword>
<dbReference type="InterPro" id="IPR029044">
    <property type="entry name" value="Nucleotide-diphossugar_trans"/>
</dbReference>
<evidence type="ECO:0000256" key="7">
    <source>
        <dbReference type="ARBA" id="ARBA00022692"/>
    </source>
</evidence>
<dbReference type="UniPathway" id="UPA00378"/>
<keyword evidence="7" id="KW-0812">Transmembrane</keyword>
<evidence type="ECO:0000313" key="19">
    <source>
        <dbReference type="EMBL" id="TRY72576.1"/>
    </source>
</evidence>
<dbReference type="Pfam" id="PF03360">
    <property type="entry name" value="Glyco_transf_43"/>
    <property type="match status" value="1"/>
</dbReference>
<organism evidence="19 20">
    <name type="scientific">Tigriopus californicus</name>
    <name type="common">Marine copepod</name>
    <dbReference type="NCBI Taxonomy" id="6832"/>
    <lineage>
        <taxon>Eukaryota</taxon>
        <taxon>Metazoa</taxon>
        <taxon>Ecdysozoa</taxon>
        <taxon>Arthropoda</taxon>
        <taxon>Crustacea</taxon>
        <taxon>Multicrustacea</taxon>
        <taxon>Hexanauplia</taxon>
        <taxon>Copepoda</taxon>
        <taxon>Harpacticoida</taxon>
        <taxon>Harpacticidae</taxon>
        <taxon>Tigriopus</taxon>
    </lineage>
</organism>
<evidence type="ECO:0000256" key="11">
    <source>
        <dbReference type="ARBA" id="ARBA00023034"/>
    </source>
</evidence>
<evidence type="ECO:0000256" key="3">
    <source>
        <dbReference type="ARBA" id="ARBA00004922"/>
    </source>
</evidence>
<evidence type="ECO:0000256" key="12">
    <source>
        <dbReference type="ARBA" id="ARBA00023136"/>
    </source>
</evidence>
<dbReference type="AlphaFoldDB" id="A0A553P4G1"/>
<dbReference type="Proteomes" id="UP000318571">
    <property type="component" value="Chromosome 7"/>
</dbReference>
<protein>
    <recommendedName>
        <fullName evidence="5 18">Galactosylgalactosylxylosylprotein 3-beta-glucuronosyltransferase</fullName>
        <ecNumber evidence="5 18">2.4.1.135</ecNumber>
    </recommendedName>
</protein>
<feature type="active site" description="Proton donor/acceptor" evidence="16">
    <location>
        <position position="249"/>
    </location>
</feature>
<comment type="catalytic activity">
    <reaction evidence="15 18">
        <text>3-O-(beta-D-galactosyl-(1-&gt;3)-beta-D-galactosyl-(1-&gt;4)-beta-D-xylosyl)-L-seryl-[protein] + UDP-alpha-D-glucuronate = 3-O-(beta-D-GlcA-(1-&gt;3)-beta-D-Gal-(1-&gt;3)-beta-D-Gal-(1-&gt;4)-beta-D-Xyl)-L-seryl-[protein] + UDP + H(+)</text>
        <dbReference type="Rhea" id="RHEA:24168"/>
        <dbReference type="Rhea" id="RHEA-COMP:12571"/>
        <dbReference type="Rhea" id="RHEA-COMP:12573"/>
        <dbReference type="ChEBI" id="CHEBI:15378"/>
        <dbReference type="ChEBI" id="CHEBI:58052"/>
        <dbReference type="ChEBI" id="CHEBI:58223"/>
        <dbReference type="ChEBI" id="CHEBI:132090"/>
        <dbReference type="ChEBI" id="CHEBI:132093"/>
        <dbReference type="EC" id="2.4.1.135"/>
    </reaction>
</comment>
<keyword evidence="10" id="KW-1133">Transmembrane helix</keyword>
<dbReference type="InterPro" id="IPR005027">
    <property type="entry name" value="Glyco_trans_43"/>
</dbReference>
<keyword evidence="8 17" id="KW-0479">Metal-binding</keyword>
<dbReference type="STRING" id="6832.A0A553P4G1"/>
<evidence type="ECO:0000256" key="18">
    <source>
        <dbReference type="RuleBase" id="RU363127"/>
    </source>
</evidence>
<keyword evidence="20" id="KW-1185">Reference proteome</keyword>
<dbReference type="OMA" id="NIHWLVI"/>
<dbReference type="Gene3D" id="3.90.550.10">
    <property type="entry name" value="Spore Coat Polysaccharide Biosynthesis Protein SpsA, Chain A"/>
    <property type="match status" value="1"/>
</dbReference>
<comment type="similarity">
    <text evidence="4 18">Belongs to the glycosyltransferase 43 family.</text>
</comment>